<dbReference type="GO" id="GO:0098609">
    <property type="term" value="P:cell-cell adhesion"/>
    <property type="evidence" value="ECO:0007669"/>
    <property type="project" value="TreeGrafter"/>
</dbReference>
<dbReference type="Pfam" id="PF07679">
    <property type="entry name" value="I-set"/>
    <property type="match status" value="1"/>
</dbReference>
<dbReference type="PANTHER" id="PTHR44170">
    <property type="entry name" value="PROTEIN SIDEKICK"/>
    <property type="match status" value="1"/>
</dbReference>
<evidence type="ECO:0000313" key="12">
    <source>
        <dbReference type="Proteomes" id="UP001497623"/>
    </source>
</evidence>
<evidence type="ECO:0000313" key="11">
    <source>
        <dbReference type="EMBL" id="CAL4113940.1"/>
    </source>
</evidence>
<dbReference type="PROSITE" id="PS50853">
    <property type="entry name" value="FN3"/>
    <property type="match status" value="1"/>
</dbReference>
<feature type="non-terminal residue" evidence="11">
    <location>
        <position position="1"/>
    </location>
</feature>
<evidence type="ECO:0000259" key="10">
    <source>
        <dbReference type="PROSITE" id="PS50853"/>
    </source>
</evidence>
<dbReference type="InterPro" id="IPR013098">
    <property type="entry name" value="Ig_I-set"/>
</dbReference>
<evidence type="ECO:0000259" key="9">
    <source>
        <dbReference type="PROSITE" id="PS50835"/>
    </source>
</evidence>
<keyword evidence="2" id="KW-0812">Transmembrane</keyword>
<feature type="non-terminal residue" evidence="11">
    <location>
        <position position="519"/>
    </location>
</feature>
<comment type="subcellular location">
    <subcellularLocation>
        <location evidence="1">Membrane</location>
        <topology evidence="1">Single-pass membrane protein</topology>
    </subcellularLocation>
</comment>
<reference evidence="11 12" key="1">
    <citation type="submission" date="2024-05" db="EMBL/GenBank/DDBJ databases">
        <authorList>
            <person name="Wallberg A."/>
        </authorList>
    </citation>
    <scope>NUCLEOTIDE SEQUENCE [LARGE SCALE GENOMIC DNA]</scope>
</reference>
<dbReference type="InterPro" id="IPR003961">
    <property type="entry name" value="FN3_dom"/>
</dbReference>
<proteinExistence type="predicted"/>
<dbReference type="Gene3D" id="2.60.40.10">
    <property type="entry name" value="Immunoglobulins"/>
    <property type="match status" value="5"/>
</dbReference>
<dbReference type="SUPFAM" id="SSF48726">
    <property type="entry name" value="Immunoglobulin"/>
    <property type="match status" value="4"/>
</dbReference>
<accession>A0AAV2R6B7</accession>
<dbReference type="InterPro" id="IPR036179">
    <property type="entry name" value="Ig-like_dom_sf"/>
</dbReference>
<feature type="domain" description="Ig-like" evidence="9">
    <location>
        <begin position="32"/>
        <end position="119"/>
    </location>
</feature>
<dbReference type="Proteomes" id="UP001497623">
    <property type="component" value="Unassembled WGS sequence"/>
</dbReference>
<dbReference type="FunFam" id="2.60.40.10:FF:000032">
    <property type="entry name" value="palladin isoform X1"/>
    <property type="match status" value="1"/>
</dbReference>
<dbReference type="GO" id="GO:0005886">
    <property type="term" value="C:plasma membrane"/>
    <property type="evidence" value="ECO:0007669"/>
    <property type="project" value="TreeGrafter"/>
</dbReference>
<dbReference type="InterPro" id="IPR013783">
    <property type="entry name" value="Ig-like_fold"/>
</dbReference>
<dbReference type="InterPro" id="IPR036116">
    <property type="entry name" value="FN3_sf"/>
</dbReference>
<dbReference type="PANTHER" id="PTHR44170:SF60">
    <property type="entry name" value="ROUNDABOUT HOMOLOG 1"/>
    <property type="match status" value="1"/>
</dbReference>
<dbReference type="InterPro" id="IPR003598">
    <property type="entry name" value="Ig_sub2"/>
</dbReference>
<keyword evidence="3" id="KW-0732">Signal</keyword>
<dbReference type="SMART" id="SM00406">
    <property type="entry name" value="IGv"/>
    <property type="match status" value="3"/>
</dbReference>
<dbReference type="Pfam" id="PF00041">
    <property type="entry name" value="fn3"/>
    <property type="match status" value="1"/>
</dbReference>
<keyword evidence="5" id="KW-1133">Transmembrane helix</keyword>
<dbReference type="FunFam" id="2.60.40.10:FF:000008">
    <property type="entry name" value="roundabout homolog 2 isoform X2"/>
    <property type="match status" value="2"/>
</dbReference>
<keyword evidence="4" id="KW-0677">Repeat</keyword>
<feature type="domain" description="Ig-like" evidence="9">
    <location>
        <begin position="226"/>
        <end position="311"/>
    </location>
</feature>
<dbReference type="InterPro" id="IPR013106">
    <property type="entry name" value="Ig_V-set"/>
</dbReference>
<dbReference type="InterPro" id="IPR003599">
    <property type="entry name" value="Ig_sub"/>
</dbReference>
<comment type="caution">
    <text evidence="11">The sequence shown here is derived from an EMBL/GenBank/DDBJ whole genome shotgun (WGS) entry which is preliminary data.</text>
</comment>
<evidence type="ECO:0000256" key="8">
    <source>
        <dbReference type="ARBA" id="ARBA00023319"/>
    </source>
</evidence>
<name>A0AAV2R6B7_MEGNR</name>
<dbReference type="PROSITE" id="PS50835">
    <property type="entry name" value="IG_LIKE"/>
    <property type="match status" value="3"/>
</dbReference>
<dbReference type="AlphaFoldDB" id="A0AAV2R6B7"/>
<feature type="domain" description="Ig-like" evidence="9">
    <location>
        <begin position="124"/>
        <end position="218"/>
    </location>
</feature>
<keyword evidence="12" id="KW-1185">Reference proteome</keyword>
<keyword evidence="8" id="KW-0393">Immunoglobulin domain</keyword>
<dbReference type="SMART" id="SM00408">
    <property type="entry name" value="IGc2"/>
    <property type="match status" value="3"/>
</dbReference>
<evidence type="ECO:0000256" key="3">
    <source>
        <dbReference type="ARBA" id="ARBA00022729"/>
    </source>
</evidence>
<feature type="domain" description="Fibronectin type-III" evidence="10">
    <location>
        <begin position="334"/>
        <end position="430"/>
    </location>
</feature>
<organism evidence="11 12">
    <name type="scientific">Meganyctiphanes norvegica</name>
    <name type="common">Northern krill</name>
    <name type="synonym">Thysanopoda norvegica</name>
    <dbReference type="NCBI Taxonomy" id="48144"/>
    <lineage>
        <taxon>Eukaryota</taxon>
        <taxon>Metazoa</taxon>
        <taxon>Ecdysozoa</taxon>
        <taxon>Arthropoda</taxon>
        <taxon>Crustacea</taxon>
        <taxon>Multicrustacea</taxon>
        <taxon>Malacostraca</taxon>
        <taxon>Eumalacostraca</taxon>
        <taxon>Eucarida</taxon>
        <taxon>Euphausiacea</taxon>
        <taxon>Euphausiidae</taxon>
        <taxon>Meganyctiphanes</taxon>
    </lineage>
</organism>
<keyword evidence="6" id="KW-0472">Membrane</keyword>
<evidence type="ECO:0000256" key="2">
    <source>
        <dbReference type="ARBA" id="ARBA00022692"/>
    </source>
</evidence>
<gene>
    <name evidence="11" type="ORF">MNOR_LOCUS20231</name>
</gene>
<evidence type="ECO:0000256" key="4">
    <source>
        <dbReference type="ARBA" id="ARBA00022737"/>
    </source>
</evidence>
<dbReference type="CDD" id="cd00063">
    <property type="entry name" value="FN3"/>
    <property type="match status" value="1"/>
</dbReference>
<dbReference type="SMART" id="SM00060">
    <property type="entry name" value="FN3"/>
    <property type="match status" value="1"/>
</dbReference>
<dbReference type="SMART" id="SM00409">
    <property type="entry name" value="IG"/>
    <property type="match status" value="3"/>
</dbReference>
<evidence type="ECO:0000256" key="1">
    <source>
        <dbReference type="ARBA" id="ARBA00004167"/>
    </source>
</evidence>
<sequence length="519" mass="56745">RISDTGKYVCKARNVYGERQSQGAILTVLVSPHLVSSSGPTKADEGSTIELVCRVGGDPQPEVFWRRLHPKGELPLGRMALEERSQVLRIHHVSPEDTGVYSCHAENPVGYVAANITINVLSRPLIKVTPLDARVGIYGTAAFECLTTGSPPPTTYWTHEGSGLLMGRGQSGTDGRISVNEHNTLTISNVKQWDQGYYVCSAVGVSGSAFARAHLEVQDMSDMPPPIIAIGPLNQTLPLGTEGEMPCEAWGTPEPQVQWQRGRENIRTGGRFTITPLGTLRIIGLKMTDTDTYTCTAKSETGETTWTTSISIEKPTNPNIAFFKMPDEGTLPDPPSQVEVFSINTTVVTLGWHRGRPGLSSVLGYTVQYWSPELRGPWVTAKTQQTDRALTLAVKDLQPNTRYIFVVRARNSHGVSKPSARTHTLRTLAEGVGQIIPLQEIRSQLSQKSIRLTGVEPITATSIQVSWQLLVDASMLEGVYIRYRPLVYQTNTIPGILSVETIRLHTTRGPPPASHILTG</sequence>
<dbReference type="SUPFAM" id="SSF49265">
    <property type="entry name" value="Fibronectin type III"/>
    <property type="match status" value="1"/>
</dbReference>
<dbReference type="GO" id="GO:0030424">
    <property type="term" value="C:axon"/>
    <property type="evidence" value="ECO:0007669"/>
    <property type="project" value="TreeGrafter"/>
</dbReference>
<dbReference type="InterPro" id="IPR007110">
    <property type="entry name" value="Ig-like_dom"/>
</dbReference>
<dbReference type="EMBL" id="CAXKWB010015489">
    <property type="protein sequence ID" value="CAL4113940.1"/>
    <property type="molecule type" value="Genomic_DNA"/>
</dbReference>
<evidence type="ECO:0000256" key="5">
    <source>
        <dbReference type="ARBA" id="ARBA00022989"/>
    </source>
</evidence>
<dbReference type="GO" id="GO:0007411">
    <property type="term" value="P:axon guidance"/>
    <property type="evidence" value="ECO:0007669"/>
    <property type="project" value="TreeGrafter"/>
</dbReference>
<protein>
    <submittedName>
        <fullName evidence="11">Uncharacterized protein</fullName>
    </submittedName>
</protein>
<evidence type="ECO:0000256" key="6">
    <source>
        <dbReference type="ARBA" id="ARBA00023136"/>
    </source>
</evidence>
<dbReference type="Pfam" id="PF13927">
    <property type="entry name" value="Ig_3"/>
    <property type="match status" value="2"/>
</dbReference>
<evidence type="ECO:0000256" key="7">
    <source>
        <dbReference type="ARBA" id="ARBA00023157"/>
    </source>
</evidence>
<keyword evidence="7" id="KW-1015">Disulfide bond</keyword>